<protein>
    <recommendedName>
        <fullName evidence="1">RNase H type-1 domain-containing protein</fullName>
    </recommendedName>
</protein>
<dbReference type="InterPro" id="IPR053151">
    <property type="entry name" value="RNase_H-like"/>
</dbReference>
<sequence length="137" mass="15114">MQRWVAPPNPLLKINVDAAAPNGRPGGVGVIVRDSLGLINAAGYWPILFEGQAHEMEALATYYGLNFAKECCFREVILESDNLEVIKALKQGTPNQTCFGSFIADTLSLLGNFRNVSFSHVMRKGNKVDRRSPKSYN</sequence>
<dbReference type="InterPro" id="IPR036397">
    <property type="entry name" value="RNaseH_sf"/>
</dbReference>
<evidence type="ECO:0000313" key="3">
    <source>
        <dbReference type="Proteomes" id="UP001341840"/>
    </source>
</evidence>
<dbReference type="Pfam" id="PF13456">
    <property type="entry name" value="RVT_3"/>
    <property type="match status" value="1"/>
</dbReference>
<reference evidence="2 3" key="1">
    <citation type="journal article" date="2023" name="Plants (Basel)">
        <title>Bridging the Gap: Combining Genomics and Transcriptomics Approaches to Understand Stylosanthes scabra, an Orphan Legume from the Brazilian Caatinga.</title>
        <authorList>
            <person name="Ferreira-Neto J.R.C."/>
            <person name="da Silva M.D."/>
            <person name="Binneck E."/>
            <person name="de Melo N.F."/>
            <person name="da Silva R.H."/>
            <person name="de Melo A.L.T.M."/>
            <person name="Pandolfi V."/>
            <person name="Bustamante F.O."/>
            <person name="Brasileiro-Vidal A.C."/>
            <person name="Benko-Iseppon A.M."/>
        </authorList>
    </citation>
    <scope>NUCLEOTIDE SEQUENCE [LARGE SCALE GENOMIC DNA]</scope>
    <source>
        <tissue evidence="2">Leaves</tissue>
    </source>
</reference>
<dbReference type="InterPro" id="IPR044730">
    <property type="entry name" value="RNase_H-like_dom_plant"/>
</dbReference>
<proteinExistence type="predicted"/>
<evidence type="ECO:0000313" key="2">
    <source>
        <dbReference type="EMBL" id="MED6174365.1"/>
    </source>
</evidence>
<gene>
    <name evidence="2" type="ORF">PIB30_068328</name>
</gene>
<dbReference type="PANTHER" id="PTHR47723">
    <property type="entry name" value="OS05G0353850 PROTEIN"/>
    <property type="match status" value="1"/>
</dbReference>
<name>A0ABU6VPN7_9FABA</name>
<dbReference type="CDD" id="cd06222">
    <property type="entry name" value="RNase_H_like"/>
    <property type="match status" value="1"/>
</dbReference>
<dbReference type="InterPro" id="IPR002156">
    <property type="entry name" value="RNaseH_domain"/>
</dbReference>
<dbReference type="PANTHER" id="PTHR47723:SF21">
    <property type="entry name" value="POLYNUCLEOTIDYL TRANSFERASE, RIBONUCLEASE H-LIKE SUPERFAMILY PROTEIN"/>
    <property type="match status" value="1"/>
</dbReference>
<dbReference type="SUPFAM" id="SSF53098">
    <property type="entry name" value="Ribonuclease H-like"/>
    <property type="match status" value="1"/>
</dbReference>
<dbReference type="Proteomes" id="UP001341840">
    <property type="component" value="Unassembled WGS sequence"/>
</dbReference>
<accession>A0ABU6VPN7</accession>
<dbReference type="EMBL" id="JASCZI010151765">
    <property type="protein sequence ID" value="MED6174365.1"/>
    <property type="molecule type" value="Genomic_DNA"/>
</dbReference>
<comment type="caution">
    <text evidence="2">The sequence shown here is derived from an EMBL/GenBank/DDBJ whole genome shotgun (WGS) entry which is preliminary data.</text>
</comment>
<organism evidence="2 3">
    <name type="scientific">Stylosanthes scabra</name>
    <dbReference type="NCBI Taxonomy" id="79078"/>
    <lineage>
        <taxon>Eukaryota</taxon>
        <taxon>Viridiplantae</taxon>
        <taxon>Streptophyta</taxon>
        <taxon>Embryophyta</taxon>
        <taxon>Tracheophyta</taxon>
        <taxon>Spermatophyta</taxon>
        <taxon>Magnoliopsida</taxon>
        <taxon>eudicotyledons</taxon>
        <taxon>Gunneridae</taxon>
        <taxon>Pentapetalae</taxon>
        <taxon>rosids</taxon>
        <taxon>fabids</taxon>
        <taxon>Fabales</taxon>
        <taxon>Fabaceae</taxon>
        <taxon>Papilionoideae</taxon>
        <taxon>50 kb inversion clade</taxon>
        <taxon>dalbergioids sensu lato</taxon>
        <taxon>Dalbergieae</taxon>
        <taxon>Pterocarpus clade</taxon>
        <taxon>Stylosanthes</taxon>
    </lineage>
</organism>
<feature type="domain" description="RNase H type-1" evidence="1">
    <location>
        <begin position="21"/>
        <end position="128"/>
    </location>
</feature>
<dbReference type="InterPro" id="IPR012337">
    <property type="entry name" value="RNaseH-like_sf"/>
</dbReference>
<keyword evidence="3" id="KW-1185">Reference proteome</keyword>
<evidence type="ECO:0000259" key="1">
    <source>
        <dbReference type="Pfam" id="PF13456"/>
    </source>
</evidence>
<dbReference type="Gene3D" id="3.30.420.10">
    <property type="entry name" value="Ribonuclease H-like superfamily/Ribonuclease H"/>
    <property type="match status" value="1"/>
</dbReference>